<protein>
    <submittedName>
        <fullName evidence="3">Uncharacterized protein</fullName>
    </submittedName>
</protein>
<evidence type="ECO:0000313" key="2">
    <source>
        <dbReference type="Proteomes" id="UP000887565"/>
    </source>
</evidence>
<dbReference type="Proteomes" id="UP000887565">
    <property type="component" value="Unplaced"/>
</dbReference>
<organism evidence="2 3">
    <name type="scientific">Romanomermis culicivorax</name>
    <name type="common">Nematode worm</name>
    <dbReference type="NCBI Taxonomy" id="13658"/>
    <lineage>
        <taxon>Eukaryota</taxon>
        <taxon>Metazoa</taxon>
        <taxon>Ecdysozoa</taxon>
        <taxon>Nematoda</taxon>
        <taxon>Enoplea</taxon>
        <taxon>Dorylaimia</taxon>
        <taxon>Mermithida</taxon>
        <taxon>Mermithoidea</taxon>
        <taxon>Mermithidae</taxon>
        <taxon>Romanomermis</taxon>
    </lineage>
</organism>
<feature type="region of interest" description="Disordered" evidence="1">
    <location>
        <begin position="1"/>
        <end position="88"/>
    </location>
</feature>
<evidence type="ECO:0000313" key="3">
    <source>
        <dbReference type="WBParaSite" id="nRc.2.0.1.t33277-RA"/>
    </source>
</evidence>
<feature type="compositionally biased region" description="Basic and acidic residues" evidence="1">
    <location>
        <begin position="47"/>
        <end position="69"/>
    </location>
</feature>
<accession>A0A915K5Y2</accession>
<reference evidence="3" key="1">
    <citation type="submission" date="2022-11" db="UniProtKB">
        <authorList>
            <consortium name="WormBaseParasite"/>
        </authorList>
    </citation>
    <scope>IDENTIFICATION</scope>
</reference>
<feature type="compositionally biased region" description="Low complexity" evidence="1">
    <location>
        <begin position="14"/>
        <end position="25"/>
    </location>
</feature>
<keyword evidence="2" id="KW-1185">Reference proteome</keyword>
<sequence length="88" mass="10121">MVMKPPPTKPMDAQQPQQPSTSTPQLDKHSQPIQIPDWYKHSIKPKTKQEEEAEYRKAHKACTIDELHARRTPPPSMSPTKPDKRPSK</sequence>
<name>A0A915K5Y2_ROMCU</name>
<evidence type="ECO:0000256" key="1">
    <source>
        <dbReference type="SAM" id="MobiDB-lite"/>
    </source>
</evidence>
<proteinExistence type="predicted"/>
<dbReference type="AlphaFoldDB" id="A0A915K5Y2"/>
<dbReference type="WBParaSite" id="nRc.2.0.1.t33277-RA">
    <property type="protein sequence ID" value="nRc.2.0.1.t33277-RA"/>
    <property type="gene ID" value="nRc.2.0.1.g33277"/>
</dbReference>